<dbReference type="Proteomes" id="UP000194873">
    <property type="component" value="Unassembled WGS sequence"/>
</dbReference>
<feature type="signal peptide" evidence="2">
    <location>
        <begin position="1"/>
        <end position="20"/>
    </location>
</feature>
<evidence type="ECO:0000313" key="4">
    <source>
        <dbReference type="EMBL" id="OUJ74226.1"/>
    </source>
</evidence>
<dbReference type="AlphaFoldDB" id="A0A243WEV4"/>
<reference evidence="4 5" key="1">
    <citation type="submission" date="2017-01" db="EMBL/GenBank/DDBJ databases">
        <title>A new Hymenobacter.</title>
        <authorList>
            <person name="Liang Y."/>
            <person name="Feng F."/>
        </authorList>
    </citation>
    <scope>NUCLEOTIDE SEQUENCE [LARGE SCALE GENOMIC DNA]</scope>
    <source>
        <strain evidence="4">MIMBbqt21</strain>
    </source>
</reference>
<gene>
    <name evidence="4" type="ORF">BXP70_10900</name>
</gene>
<organism evidence="4 5">
    <name type="scientific">Hymenobacter crusticola</name>
    <dbReference type="NCBI Taxonomy" id="1770526"/>
    <lineage>
        <taxon>Bacteria</taxon>
        <taxon>Pseudomonadati</taxon>
        <taxon>Bacteroidota</taxon>
        <taxon>Cytophagia</taxon>
        <taxon>Cytophagales</taxon>
        <taxon>Hymenobacteraceae</taxon>
        <taxon>Hymenobacter</taxon>
    </lineage>
</organism>
<evidence type="ECO:0000256" key="1">
    <source>
        <dbReference type="ARBA" id="ARBA00022729"/>
    </source>
</evidence>
<evidence type="ECO:0000259" key="3">
    <source>
        <dbReference type="Pfam" id="PF13778"/>
    </source>
</evidence>
<dbReference type="Pfam" id="PF13778">
    <property type="entry name" value="DUF4174"/>
    <property type="match status" value="1"/>
</dbReference>
<keyword evidence="5" id="KW-1185">Reference proteome</keyword>
<proteinExistence type="predicted"/>
<dbReference type="EMBL" id="MTSE01000004">
    <property type="protein sequence ID" value="OUJ74226.1"/>
    <property type="molecule type" value="Genomic_DNA"/>
</dbReference>
<name>A0A243WEV4_9BACT</name>
<dbReference type="OrthoDB" id="7362103at2"/>
<sequence>MRLQLRFIILGCLLVAPLLAMTQSAQHPSLAETLRASRWQKRIVLLYAPTSDNAEFKQQKSLLAQEQGATRSRDIQVLELVATQLSAADKQYLQQQVKVDPAQFAVLLIGKDGGVKLRQKEALTTQELFGTIDKMPMRRQEMTKE</sequence>
<evidence type="ECO:0000313" key="5">
    <source>
        <dbReference type="Proteomes" id="UP000194873"/>
    </source>
</evidence>
<accession>A0A243WEV4</accession>
<dbReference type="InterPro" id="IPR025232">
    <property type="entry name" value="DUF4174"/>
</dbReference>
<feature type="chain" id="PRO_5013145544" description="DUF4174 domain-containing protein" evidence="2">
    <location>
        <begin position="21"/>
        <end position="145"/>
    </location>
</feature>
<feature type="domain" description="DUF4174" evidence="3">
    <location>
        <begin position="34"/>
        <end position="141"/>
    </location>
</feature>
<protein>
    <recommendedName>
        <fullName evidence="3">DUF4174 domain-containing protein</fullName>
    </recommendedName>
</protein>
<dbReference type="RefSeq" id="WP_086594081.1">
    <property type="nucleotide sequence ID" value="NZ_MTSE01000004.1"/>
</dbReference>
<keyword evidence="1 2" id="KW-0732">Signal</keyword>
<evidence type="ECO:0000256" key="2">
    <source>
        <dbReference type="SAM" id="SignalP"/>
    </source>
</evidence>
<comment type="caution">
    <text evidence="4">The sequence shown here is derived from an EMBL/GenBank/DDBJ whole genome shotgun (WGS) entry which is preliminary data.</text>
</comment>